<evidence type="ECO:0000259" key="14">
    <source>
        <dbReference type="PROSITE" id="PS50157"/>
    </source>
</evidence>
<feature type="region of interest" description="Disordered" evidence="13">
    <location>
        <begin position="750"/>
        <end position="799"/>
    </location>
</feature>
<dbReference type="PROSITE" id="PS50805">
    <property type="entry name" value="KRAB"/>
    <property type="match status" value="1"/>
</dbReference>
<feature type="domain" description="C2H2-type" evidence="14">
    <location>
        <begin position="462"/>
        <end position="489"/>
    </location>
</feature>
<dbReference type="AlphaFoldDB" id="A0A6I8N5K2"/>
<keyword evidence="8" id="KW-0805">Transcription regulation</keyword>
<evidence type="ECO:0000259" key="16">
    <source>
        <dbReference type="PROSITE" id="PS50806"/>
    </source>
</evidence>
<sequence>MGMKTGSLPWAPLMTLYLPQRLERCSAQRKRLTNTNVMVIICFPPPPLSPSLSFPFSVLPLCQGLGTIEAASPPAWLEGRRKWLRGGVGGLLARPPCRAGAALGGRAAPWGAEGEGKGQGAARGVRRKPHAPNAHPGTAPGRTLGAPPMPDWDGPEAPLAPRAGNRRKPPSMEEKGRGEPAFQRDDGKKAEGPESRLATSAASDPWSGREKGDVAGFAADVFPALGDGPAASEPPAGSAGGEEADEAREEEEREQREEDGEREGSGPSPGEALQAVRLLRKFYQALETEPRILVLLRFLEGDIENVHLAHPRKQVPVTFEDVAVYFSREEWAALDGRQKELYRDVMRGNYELVASLGCPAAKPDLICQIERDEELGVGEPQGRPVRRQPQRRSSGGGARVQREDRLGAGSDADAPASRVSVRTPGWATRRKPPTEQKLPGGNLAEKPPGGTLRGLPSRKKPPTCPECDKSFKSNTALTIHERSHTGERPFKCPDCGKGFPSKGDLKRHQKTHVGERAARPGREPPPKPLPARPHRGHPAPRKAHTCPRCEKTFRKGRDLTKHQRSHTAERPFACLQCGSRFRLKQILVSHQRIHGGERPFHCGDCGKTFGQKHHLLSHRRTHTGERPFSCVQCGHSFSQKHHLVSHRRIHTGERPFPCPDCGKRFKDKKTLIIHGRVHSGERPYSCAQCGKTCSQKQHLKSHLRTHQGPGAGAGEREGRAPAQHRLRPEKPHKCGKCEKSFRDERIMLAHRGTHAEETPPERWPGVRQKRPPALAPSAHLRQAEARGPSGRLVGSPAPS</sequence>
<feature type="domain" description="C2H2-type" evidence="14">
    <location>
        <begin position="572"/>
        <end position="599"/>
    </location>
</feature>
<keyword evidence="10" id="KW-0804">Transcription</keyword>
<feature type="region of interest" description="Disordered" evidence="13">
    <location>
        <begin position="703"/>
        <end position="734"/>
    </location>
</feature>
<dbReference type="PANTHER" id="PTHR24381">
    <property type="entry name" value="ZINC FINGER PROTEIN"/>
    <property type="match status" value="1"/>
</dbReference>
<dbReference type="PROSITE" id="PS50157">
    <property type="entry name" value="ZINC_FINGER_C2H2_2"/>
    <property type="match status" value="9"/>
</dbReference>
<dbReference type="SMART" id="SM00349">
    <property type="entry name" value="KRAB"/>
    <property type="match status" value="1"/>
</dbReference>
<evidence type="ECO:0000313" key="17">
    <source>
        <dbReference type="Ensembl" id="ENSOANP00000036454.1"/>
    </source>
</evidence>
<evidence type="ECO:0000256" key="11">
    <source>
        <dbReference type="ARBA" id="ARBA00023242"/>
    </source>
</evidence>
<dbReference type="CDD" id="cd07765">
    <property type="entry name" value="KRAB_A-box"/>
    <property type="match status" value="1"/>
</dbReference>
<keyword evidence="11" id="KW-0539">Nucleus</keyword>
<evidence type="ECO:0000256" key="1">
    <source>
        <dbReference type="ARBA" id="ARBA00003767"/>
    </source>
</evidence>
<dbReference type="InterPro" id="IPR013087">
    <property type="entry name" value="Znf_C2H2_type"/>
</dbReference>
<feature type="region of interest" description="Disordered" evidence="13">
    <location>
        <begin position="499"/>
        <end position="545"/>
    </location>
</feature>
<feature type="domain" description="C2H2-type" evidence="14">
    <location>
        <begin position="628"/>
        <end position="655"/>
    </location>
</feature>
<comment type="similarity">
    <text evidence="3">Belongs to the krueppel C2H2-type zinc-finger protein family.</text>
</comment>
<feature type="domain" description="C2H2-type" evidence="14">
    <location>
        <begin position="656"/>
        <end position="683"/>
    </location>
</feature>
<dbReference type="PROSITE" id="PS50806">
    <property type="entry name" value="KRAB_RELATED"/>
    <property type="match status" value="1"/>
</dbReference>
<evidence type="ECO:0000256" key="9">
    <source>
        <dbReference type="ARBA" id="ARBA00023125"/>
    </source>
</evidence>
<evidence type="ECO:0000256" key="7">
    <source>
        <dbReference type="ARBA" id="ARBA00022833"/>
    </source>
</evidence>
<feature type="compositionally biased region" description="Acidic residues" evidence="13">
    <location>
        <begin position="242"/>
        <end position="261"/>
    </location>
</feature>
<evidence type="ECO:0000256" key="13">
    <source>
        <dbReference type="SAM" id="MobiDB-lite"/>
    </source>
</evidence>
<dbReference type="Pfam" id="PF01352">
    <property type="entry name" value="KRAB"/>
    <property type="match status" value="1"/>
</dbReference>
<dbReference type="FunFam" id="3.30.160.60:FF:000446">
    <property type="entry name" value="Zinc finger protein"/>
    <property type="match status" value="1"/>
</dbReference>
<dbReference type="PROSITE" id="PS00028">
    <property type="entry name" value="ZINC_FINGER_C2H2_1"/>
    <property type="match status" value="9"/>
</dbReference>
<dbReference type="InterPro" id="IPR036236">
    <property type="entry name" value="Znf_C2H2_sf"/>
</dbReference>
<feature type="domain" description="C2H2-type" evidence="14">
    <location>
        <begin position="600"/>
        <end position="627"/>
    </location>
</feature>
<dbReference type="Gene3D" id="3.30.160.60">
    <property type="entry name" value="Classic Zinc Finger"/>
    <property type="match status" value="9"/>
</dbReference>
<dbReference type="Pfam" id="PF00096">
    <property type="entry name" value="zf-C2H2"/>
    <property type="match status" value="6"/>
</dbReference>
<dbReference type="InterPro" id="IPR001909">
    <property type="entry name" value="KRAB"/>
</dbReference>
<keyword evidence="4" id="KW-0479">Metal-binding</keyword>
<dbReference type="GeneTree" id="ENSGT01150000286941"/>
<evidence type="ECO:0000256" key="10">
    <source>
        <dbReference type="ARBA" id="ARBA00023163"/>
    </source>
</evidence>
<comment type="function">
    <text evidence="1">May be involved in transcriptional regulation.</text>
</comment>
<dbReference type="Gene3D" id="6.10.140.140">
    <property type="match status" value="1"/>
</dbReference>
<keyword evidence="9" id="KW-0238">DNA-binding</keyword>
<dbReference type="FunFam" id="3.30.160.60:FF:000508">
    <property type="entry name" value="Myeloid zinc finger 1"/>
    <property type="match status" value="1"/>
</dbReference>
<dbReference type="GO" id="GO:0005634">
    <property type="term" value="C:nucleus"/>
    <property type="evidence" value="ECO:0007669"/>
    <property type="project" value="UniProtKB-SubCell"/>
</dbReference>
<evidence type="ECO:0000256" key="12">
    <source>
        <dbReference type="PROSITE-ProRule" id="PRU00042"/>
    </source>
</evidence>
<feature type="domain" description="KRAB" evidence="15">
    <location>
        <begin position="317"/>
        <end position="388"/>
    </location>
</feature>
<dbReference type="FunFam" id="3.30.160.60:FF:002343">
    <property type="entry name" value="Zinc finger protein 33A"/>
    <property type="match status" value="3"/>
</dbReference>
<dbReference type="GO" id="GO:0003677">
    <property type="term" value="F:DNA binding"/>
    <property type="evidence" value="ECO:0007669"/>
    <property type="project" value="UniProtKB-KW"/>
</dbReference>
<evidence type="ECO:0000256" key="3">
    <source>
        <dbReference type="ARBA" id="ARBA00006991"/>
    </source>
</evidence>
<dbReference type="InterPro" id="IPR036051">
    <property type="entry name" value="KRAB_dom_sf"/>
</dbReference>
<feature type="domain" description="C2H2-type" evidence="14">
    <location>
        <begin position="684"/>
        <end position="711"/>
    </location>
</feature>
<proteinExistence type="inferred from homology"/>
<feature type="region of interest" description="Disordered" evidence="13">
    <location>
        <begin position="376"/>
        <end position="469"/>
    </location>
</feature>
<dbReference type="SMART" id="SM00355">
    <property type="entry name" value="ZnF_C2H2"/>
    <property type="match status" value="9"/>
</dbReference>
<feature type="domain" description="KRAB-related" evidence="16">
    <location>
        <begin position="314"/>
        <end position="378"/>
    </location>
</feature>
<keyword evidence="6 12" id="KW-0863">Zinc-finger</keyword>
<dbReference type="GO" id="GO:0042802">
    <property type="term" value="F:identical protein binding"/>
    <property type="evidence" value="ECO:0007669"/>
    <property type="project" value="UniProtKB-ARBA"/>
</dbReference>
<feature type="domain" description="C2H2-type" evidence="14">
    <location>
        <begin position="544"/>
        <end position="571"/>
    </location>
</feature>
<evidence type="ECO:0000256" key="4">
    <source>
        <dbReference type="ARBA" id="ARBA00022723"/>
    </source>
</evidence>
<dbReference type="GO" id="GO:0008270">
    <property type="term" value="F:zinc ion binding"/>
    <property type="evidence" value="ECO:0007669"/>
    <property type="project" value="UniProtKB-KW"/>
</dbReference>
<protein>
    <submittedName>
        <fullName evidence="17">Uncharacterized protein</fullName>
    </submittedName>
</protein>
<organism evidence="17 18">
    <name type="scientific">Ornithorhynchus anatinus</name>
    <name type="common">Duckbill platypus</name>
    <dbReference type="NCBI Taxonomy" id="9258"/>
    <lineage>
        <taxon>Eukaryota</taxon>
        <taxon>Metazoa</taxon>
        <taxon>Chordata</taxon>
        <taxon>Craniata</taxon>
        <taxon>Vertebrata</taxon>
        <taxon>Euteleostomi</taxon>
        <taxon>Mammalia</taxon>
        <taxon>Monotremata</taxon>
        <taxon>Ornithorhynchidae</taxon>
        <taxon>Ornithorhynchus</taxon>
    </lineage>
</organism>
<reference evidence="17" key="1">
    <citation type="submission" date="2025-08" db="UniProtKB">
        <authorList>
            <consortium name="Ensembl"/>
        </authorList>
    </citation>
    <scope>IDENTIFICATION</scope>
    <source>
        <strain evidence="17">Glennie</strain>
    </source>
</reference>
<feature type="compositionally biased region" description="Basic residues" evidence="13">
    <location>
        <begin position="532"/>
        <end position="545"/>
    </location>
</feature>
<keyword evidence="7" id="KW-0862">Zinc</keyword>
<comment type="subcellular location">
    <subcellularLocation>
        <location evidence="2">Nucleus</location>
    </subcellularLocation>
</comment>
<dbReference type="SUPFAM" id="SSF109640">
    <property type="entry name" value="KRAB domain (Kruppel-associated box)"/>
    <property type="match status" value="1"/>
</dbReference>
<dbReference type="SUPFAM" id="SSF57667">
    <property type="entry name" value="beta-beta-alpha zinc fingers"/>
    <property type="match status" value="6"/>
</dbReference>
<feature type="region of interest" description="Disordered" evidence="13">
    <location>
        <begin position="102"/>
        <end position="270"/>
    </location>
</feature>
<gene>
    <name evidence="17" type="primary">LOC100082944</name>
</gene>
<dbReference type="GO" id="GO:0006355">
    <property type="term" value="P:regulation of DNA-templated transcription"/>
    <property type="evidence" value="ECO:0007669"/>
    <property type="project" value="InterPro"/>
</dbReference>
<feature type="compositionally biased region" description="Basic and acidic residues" evidence="13">
    <location>
        <begin position="170"/>
        <end position="194"/>
    </location>
</feature>
<dbReference type="InterPro" id="IPR003655">
    <property type="entry name" value="aKRAB"/>
</dbReference>
<evidence type="ECO:0000259" key="15">
    <source>
        <dbReference type="PROSITE" id="PS50805"/>
    </source>
</evidence>
<keyword evidence="5" id="KW-0677">Repeat</keyword>
<dbReference type="PANTHER" id="PTHR24381:SF269">
    <property type="entry name" value="ZINC FINGER PROTEIN 398"/>
    <property type="match status" value="1"/>
</dbReference>
<dbReference type="Proteomes" id="UP000002279">
    <property type="component" value="Unplaced"/>
</dbReference>
<evidence type="ECO:0000313" key="18">
    <source>
        <dbReference type="Proteomes" id="UP000002279"/>
    </source>
</evidence>
<keyword evidence="18" id="KW-1185">Reference proteome</keyword>
<dbReference type="Bgee" id="ENSOANG00000048063">
    <property type="expression patterns" value="Expressed in cerebellum and 7 other cell types or tissues"/>
</dbReference>
<evidence type="ECO:0000256" key="6">
    <source>
        <dbReference type="ARBA" id="ARBA00022771"/>
    </source>
</evidence>
<accession>A0A6I8N5K2</accession>
<evidence type="ECO:0000256" key="2">
    <source>
        <dbReference type="ARBA" id="ARBA00004123"/>
    </source>
</evidence>
<dbReference type="FunFam" id="3.30.160.60:FF:000060">
    <property type="entry name" value="zinc finger protein 436"/>
    <property type="match status" value="1"/>
</dbReference>
<feature type="domain" description="C2H2-type" evidence="14">
    <location>
        <begin position="490"/>
        <end position="517"/>
    </location>
</feature>
<dbReference type="Pfam" id="PF13912">
    <property type="entry name" value="zf-C2H2_6"/>
    <property type="match status" value="1"/>
</dbReference>
<dbReference type="Ensembl" id="ENSOANT00000075356.1">
    <property type="protein sequence ID" value="ENSOANP00000036454.1"/>
    <property type="gene ID" value="ENSOANG00000048063.1"/>
</dbReference>
<evidence type="ECO:0000256" key="5">
    <source>
        <dbReference type="ARBA" id="ARBA00022737"/>
    </source>
</evidence>
<feature type="domain" description="C2H2-type" evidence="14">
    <location>
        <begin position="732"/>
        <end position="759"/>
    </location>
</feature>
<evidence type="ECO:0000256" key="8">
    <source>
        <dbReference type="ARBA" id="ARBA00023015"/>
    </source>
</evidence>
<feature type="compositionally biased region" description="Low complexity" evidence="13">
    <location>
        <begin position="102"/>
        <end position="112"/>
    </location>
</feature>
<feature type="compositionally biased region" description="Basic and acidic residues" evidence="13">
    <location>
        <begin position="512"/>
        <end position="525"/>
    </location>
</feature>
<feature type="compositionally biased region" description="Low complexity" evidence="13">
    <location>
        <begin position="226"/>
        <end position="237"/>
    </location>
</feature>
<reference evidence="17" key="2">
    <citation type="submission" date="2025-09" db="UniProtKB">
        <authorList>
            <consortium name="Ensembl"/>
        </authorList>
    </citation>
    <scope>IDENTIFICATION</scope>
    <source>
        <strain evidence="17">Glennie</strain>
    </source>
</reference>
<name>A0A6I8N5K2_ORNAN</name>
<dbReference type="FunFam" id="3.30.160.60:FF:002716">
    <property type="entry name" value="Zinc finger protein 212"/>
    <property type="match status" value="1"/>
</dbReference>
<feature type="compositionally biased region" description="Basic and acidic residues" evidence="13">
    <location>
        <begin position="750"/>
        <end position="760"/>
    </location>
</feature>